<evidence type="ECO:0000313" key="1">
    <source>
        <dbReference type="EMBL" id="AIE99259.1"/>
    </source>
</evidence>
<dbReference type="GO" id="GO:0016853">
    <property type="term" value="F:isomerase activity"/>
    <property type="evidence" value="ECO:0007669"/>
    <property type="project" value="UniProtKB-KW"/>
</dbReference>
<proteinExistence type="predicted"/>
<name>A0A075G772_9ARCH</name>
<dbReference type="EMBL" id="KF900559">
    <property type="protein sequence ID" value="AIE99259.1"/>
    <property type="molecule type" value="Genomic_DNA"/>
</dbReference>
<dbReference type="AlphaFoldDB" id="A0A075G772"/>
<sequence length="153" mass="17638">MLQKRSCGVQLTKEKEKNCKPMRLTNKKIVTLKTELRQYLDSNGYLSYSAKKKKYIILGTNSPKNGLAKCPQCNVGQLMIIRSPVTKKRFIGCSNYNNGCTASSPLLQKATIRRTKKLCNTCFWPLILYRYSRKQKWTEQCANIRCETRKTTA</sequence>
<accession>A0A075G772</accession>
<reference evidence="1" key="1">
    <citation type="journal article" date="2014" name="Genome Biol. Evol.">
        <title>Pangenome evidence for extensive interdomain horizontal transfer affecting lineage core and shell genes in uncultured planktonic thaumarchaeota and euryarchaeota.</title>
        <authorList>
            <person name="Deschamps P."/>
            <person name="Zivanovic Y."/>
            <person name="Moreira D."/>
            <person name="Rodriguez-Valera F."/>
            <person name="Lopez-Garcia P."/>
        </authorList>
    </citation>
    <scope>NUCLEOTIDE SEQUENCE</scope>
</reference>
<protein>
    <submittedName>
        <fullName evidence="1">DNA topoisomerase type IA Zn finger domain-containing protein</fullName>
    </submittedName>
</protein>
<organism evidence="1">
    <name type="scientific">uncultured marine thaumarchaeote KM3_107_D09</name>
    <dbReference type="NCBI Taxonomy" id="1455985"/>
    <lineage>
        <taxon>Archaea</taxon>
        <taxon>Nitrososphaerota</taxon>
        <taxon>environmental samples</taxon>
    </lineage>
</organism>
<keyword evidence="1" id="KW-0413">Isomerase</keyword>